<dbReference type="AlphaFoldDB" id="A0AAV8YQB0"/>
<gene>
    <name evidence="1" type="ORF">NQ318_023649</name>
</gene>
<evidence type="ECO:0000313" key="2">
    <source>
        <dbReference type="Proteomes" id="UP001162162"/>
    </source>
</evidence>
<sequence>MAKRVRKTDEEIQDAVEAVINQNLSIRSVAKDTGISKSLLADLVKKTQKTLQKVTSNIPGGAIGFSPTNNVKNVSWFDNNANQRTCISICCGQLNSYATRME</sequence>
<proteinExistence type="predicted"/>
<evidence type="ECO:0008006" key="3">
    <source>
        <dbReference type="Google" id="ProtNLM"/>
    </source>
</evidence>
<name>A0AAV8YQB0_9CUCU</name>
<evidence type="ECO:0000313" key="1">
    <source>
        <dbReference type="EMBL" id="KAJ8953525.1"/>
    </source>
</evidence>
<protein>
    <recommendedName>
        <fullName evidence="3">HTH psq-type domain-containing protein</fullName>
    </recommendedName>
</protein>
<dbReference type="EMBL" id="JAPWTK010000056">
    <property type="protein sequence ID" value="KAJ8953525.1"/>
    <property type="molecule type" value="Genomic_DNA"/>
</dbReference>
<keyword evidence="2" id="KW-1185">Reference proteome</keyword>
<dbReference type="Proteomes" id="UP001162162">
    <property type="component" value="Unassembled WGS sequence"/>
</dbReference>
<accession>A0AAV8YQB0</accession>
<comment type="caution">
    <text evidence="1">The sequence shown here is derived from an EMBL/GenBank/DDBJ whole genome shotgun (WGS) entry which is preliminary data.</text>
</comment>
<reference evidence="1" key="1">
    <citation type="journal article" date="2023" name="Insect Mol. Biol.">
        <title>Genome sequencing provides insights into the evolution of gene families encoding plant cell wall-degrading enzymes in longhorned beetles.</title>
        <authorList>
            <person name="Shin N.R."/>
            <person name="Okamura Y."/>
            <person name="Kirsch R."/>
            <person name="Pauchet Y."/>
        </authorList>
    </citation>
    <scope>NUCLEOTIDE SEQUENCE</scope>
    <source>
        <strain evidence="1">AMC_N1</strain>
    </source>
</reference>
<organism evidence="1 2">
    <name type="scientific">Aromia moschata</name>
    <dbReference type="NCBI Taxonomy" id="1265417"/>
    <lineage>
        <taxon>Eukaryota</taxon>
        <taxon>Metazoa</taxon>
        <taxon>Ecdysozoa</taxon>
        <taxon>Arthropoda</taxon>
        <taxon>Hexapoda</taxon>
        <taxon>Insecta</taxon>
        <taxon>Pterygota</taxon>
        <taxon>Neoptera</taxon>
        <taxon>Endopterygota</taxon>
        <taxon>Coleoptera</taxon>
        <taxon>Polyphaga</taxon>
        <taxon>Cucujiformia</taxon>
        <taxon>Chrysomeloidea</taxon>
        <taxon>Cerambycidae</taxon>
        <taxon>Cerambycinae</taxon>
        <taxon>Callichromatini</taxon>
        <taxon>Aromia</taxon>
    </lineage>
</organism>